<dbReference type="PANTHER" id="PTHR39613:SF1">
    <property type="entry name" value="ANCHORED CELL WALL PROTEIN, PUTATIVE (AFU_ORTHOLOGUE AFUA_4G08960)-RELATED"/>
    <property type="match status" value="1"/>
</dbReference>
<dbReference type="AlphaFoldDB" id="A0A163EVI9"/>
<dbReference type="PANTHER" id="PTHR39613">
    <property type="entry name" value="ANCHORED CELL WALL PROTEIN, PUTATIVE (AFU_ORTHOLOGUE AFUA_4G08960)-RELATED"/>
    <property type="match status" value="1"/>
</dbReference>
<dbReference type="STRING" id="5454.A0A163EVI9"/>
<protein>
    <submittedName>
        <fullName evidence="1">Uncharacterized protein</fullName>
    </submittedName>
</protein>
<dbReference type="Proteomes" id="UP000076837">
    <property type="component" value="Unassembled WGS sequence"/>
</dbReference>
<proteinExistence type="predicted"/>
<reference evidence="1 2" key="1">
    <citation type="journal article" date="2016" name="Sci. Rep.">
        <title>Draft genome sequencing and secretome analysis of fungal phytopathogen Ascochyta rabiei provides insight into the necrotrophic effector repertoire.</title>
        <authorList>
            <person name="Verma S."/>
            <person name="Gazara R.K."/>
            <person name="Nizam S."/>
            <person name="Parween S."/>
            <person name="Chattopadhyay D."/>
            <person name="Verma P.K."/>
        </authorList>
    </citation>
    <scope>NUCLEOTIDE SEQUENCE [LARGE SCALE GENOMIC DNA]</scope>
    <source>
        <strain evidence="1 2">ArDII</strain>
    </source>
</reference>
<sequence>MHTLALLPVLFGLPCMGTLVNRQFPHLIIPVDANAPDVAPGTRLSGAISQQKYTEISFDVPSNDAEWCQLQFYLNTNSSKGAPWTLSGQAPYQFNVSSLPPTINKDKDTWNSRPQPIKTVATVTLTPAGKATVGGGAVHPCPKGQVAQFLLHPASDDRDFDFTWFELDYPSAEGGPHGIVFDMLK</sequence>
<evidence type="ECO:0000313" key="2">
    <source>
        <dbReference type="Proteomes" id="UP000076837"/>
    </source>
</evidence>
<dbReference type="OrthoDB" id="4657524at2759"/>
<dbReference type="InterPro" id="IPR018620">
    <property type="entry name" value="Ubiquitin3-bd_protein_But2_C"/>
</dbReference>
<name>A0A163EVI9_DIDRA</name>
<dbReference type="Pfam" id="PF09792">
    <property type="entry name" value="But2"/>
    <property type="match status" value="1"/>
</dbReference>
<dbReference type="EMBL" id="JYNV01000179">
    <property type="protein sequence ID" value="KZM23952.1"/>
    <property type="molecule type" value="Genomic_DNA"/>
</dbReference>
<gene>
    <name evidence="1" type="ORF">ST47_g4919</name>
</gene>
<comment type="caution">
    <text evidence="1">The sequence shown here is derived from an EMBL/GenBank/DDBJ whole genome shotgun (WGS) entry which is preliminary data.</text>
</comment>
<keyword evidence="2" id="KW-1185">Reference proteome</keyword>
<accession>A0A163EVI9</accession>
<organism evidence="1 2">
    <name type="scientific">Didymella rabiei</name>
    <name type="common">Chickpea ascochyta blight fungus</name>
    <name type="synonym">Mycosphaerella rabiei</name>
    <dbReference type="NCBI Taxonomy" id="5454"/>
    <lineage>
        <taxon>Eukaryota</taxon>
        <taxon>Fungi</taxon>
        <taxon>Dikarya</taxon>
        <taxon>Ascomycota</taxon>
        <taxon>Pezizomycotina</taxon>
        <taxon>Dothideomycetes</taxon>
        <taxon>Pleosporomycetidae</taxon>
        <taxon>Pleosporales</taxon>
        <taxon>Pleosporineae</taxon>
        <taxon>Didymellaceae</taxon>
        <taxon>Ascochyta</taxon>
    </lineage>
</organism>
<evidence type="ECO:0000313" key="1">
    <source>
        <dbReference type="EMBL" id="KZM23952.1"/>
    </source>
</evidence>